<dbReference type="SUPFAM" id="SSF46955">
    <property type="entry name" value="Putative DNA-binding domain"/>
    <property type="match status" value="1"/>
</dbReference>
<dbReference type="GO" id="GO:0003677">
    <property type="term" value="F:DNA binding"/>
    <property type="evidence" value="ECO:0007669"/>
    <property type="project" value="UniProtKB-KW"/>
</dbReference>
<comment type="caution">
    <text evidence="6">The sequence shown here is derived from an EMBL/GenBank/DDBJ whole genome shotgun (WGS) entry which is preliminary data.</text>
</comment>
<name>A0A919WIX4_9BACI</name>
<evidence type="ECO:0000259" key="5">
    <source>
        <dbReference type="PROSITE" id="PS50937"/>
    </source>
</evidence>
<organism evidence="6 7">
    <name type="scientific">Robertmurraya siralis</name>
    <dbReference type="NCBI Taxonomy" id="77777"/>
    <lineage>
        <taxon>Bacteria</taxon>
        <taxon>Bacillati</taxon>
        <taxon>Bacillota</taxon>
        <taxon>Bacilli</taxon>
        <taxon>Bacillales</taxon>
        <taxon>Bacillaceae</taxon>
        <taxon>Robertmurraya</taxon>
    </lineage>
</organism>
<keyword evidence="4" id="KW-0804">Transcription</keyword>
<accession>A0A919WIX4</accession>
<sequence length="263" mass="30949">MKKQEPVYTISEFGQKARITVRTLRFYEELGLIIPAQKNSAGHRLYGLEELAKLQLIQSLKFIGYSLQEIKNLLEDDVKGLPQLEKSLAWQHQLLTEKRNELNRAIEAVERIQMLMSEGKPITWALLRSLLYEMEHEQEQEQWVREYFSEDIVNHFFSLSKEQRKQIDLEMLELLSTIKELIKNGASPQSPEAFDVLTRLTEMVTRHIDDHEAFAEQLEKAQQSMETEELDFKFPNFFTEEEEAFLTAIGEAMEEMYKEENNL</sequence>
<dbReference type="RefSeq" id="WP_137744126.1">
    <property type="nucleotide sequence ID" value="NZ_BORC01000004.1"/>
</dbReference>
<evidence type="ECO:0000256" key="4">
    <source>
        <dbReference type="ARBA" id="ARBA00023163"/>
    </source>
</evidence>
<proteinExistence type="predicted"/>
<dbReference type="CDD" id="cd01106">
    <property type="entry name" value="HTH_TipAL-Mta"/>
    <property type="match status" value="1"/>
</dbReference>
<dbReference type="Pfam" id="PF07739">
    <property type="entry name" value="TipAS"/>
    <property type="match status" value="1"/>
</dbReference>
<protein>
    <submittedName>
        <fullName evidence="6">MerR family transcriptional regulator</fullName>
    </submittedName>
</protein>
<evidence type="ECO:0000313" key="6">
    <source>
        <dbReference type="EMBL" id="GIN62633.1"/>
    </source>
</evidence>
<dbReference type="Proteomes" id="UP000682111">
    <property type="component" value="Unassembled WGS sequence"/>
</dbReference>
<feature type="domain" description="HTH merR-type" evidence="5">
    <location>
        <begin position="7"/>
        <end position="76"/>
    </location>
</feature>
<dbReference type="PANTHER" id="PTHR30204:SF69">
    <property type="entry name" value="MERR-FAMILY TRANSCRIPTIONAL REGULATOR"/>
    <property type="match status" value="1"/>
</dbReference>
<evidence type="ECO:0000256" key="3">
    <source>
        <dbReference type="ARBA" id="ARBA00023125"/>
    </source>
</evidence>
<dbReference type="OrthoDB" id="1894615at2"/>
<evidence type="ECO:0000313" key="7">
    <source>
        <dbReference type="Proteomes" id="UP000682111"/>
    </source>
</evidence>
<dbReference type="PRINTS" id="PR00040">
    <property type="entry name" value="HTHMERR"/>
</dbReference>
<dbReference type="EMBL" id="BORC01000004">
    <property type="protein sequence ID" value="GIN62633.1"/>
    <property type="molecule type" value="Genomic_DNA"/>
</dbReference>
<dbReference type="InterPro" id="IPR047057">
    <property type="entry name" value="MerR_fam"/>
</dbReference>
<evidence type="ECO:0000256" key="2">
    <source>
        <dbReference type="ARBA" id="ARBA00023015"/>
    </source>
</evidence>
<reference evidence="6" key="1">
    <citation type="submission" date="2021-03" db="EMBL/GenBank/DDBJ databases">
        <title>Antimicrobial resistance genes in bacteria isolated from Japanese honey, and their potential for conferring macrolide and lincosamide resistance in the American foulbrood pathogen Paenibacillus larvae.</title>
        <authorList>
            <person name="Okamoto M."/>
            <person name="Kumagai M."/>
            <person name="Kanamori H."/>
            <person name="Takamatsu D."/>
        </authorList>
    </citation>
    <scope>NUCLEOTIDE SEQUENCE</scope>
    <source>
        <strain evidence="6">J27TS8</strain>
    </source>
</reference>
<dbReference type="AlphaFoldDB" id="A0A919WIX4"/>
<dbReference type="InterPro" id="IPR012925">
    <property type="entry name" value="TipAS_dom"/>
</dbReference>
<keyword evidence="3" id="KW-0238">DNA-binding</keyword>
<dbReference type="PROSITE" id="PS50937">
    <property type="entry name" value="HTH_MERR_2"/>
    <property type="match status" value="1"/>
</dbReference>
<keyword evidence="7" id="KW-1185">Reference proteome</keyword>
<keyword evidence="2" id="KW-0805">Transcription regulation</keyword>
<dbReference type="GO" id="GO:0003700">
    <property type="term" value="F:DNA-binding transcription factor activity"/>
    <property type="evidence" value="ECO:0007669"/>
    <property type="project" value="InterPro"/>
</dbReference>
<dbReference type="Pfam" id="PF13411">
    <property type="entry name" value="MerR_1"/>
    <property type="match status" value="1"/>
</dbReference>
<evidence type="ECO:0000256" key="1">
    <source>
        <dbReference type="ARBA" id="ARBA00022491"/>
    </source>
</evidence>
<keyword evidence="1" id="KW-0678">Repressor</keyword>
<dbReference type="InterPro" id="IPR000551">
    <property type="entry name" value="MerR-type_HTH_dom"/>
</dbReference>
<dbReference type="SMART" id="SM00422">
    <property type="entry name" value="HTH_MERR"/>
    <property type="match status" value="1"/>
</dbReference>
<dbReference type="InterPro" id="IPR009061">
    <property type="entry name" value="DNA-bd_dom_put_sf"/>
</dbReference>
<dbReference type="Gene3D" id="1.10.1660.10">
    <property type="match status" value="1"/>
</dbReference>
<dbReference type="PANTHER" id="PTHR30204">
    <property type="entry name" value="REDOX-CYCLING DRUG-SENSING TRANSCRIPTIONAL ACTIVATOR SOXR"/>
    <property type="match status" value="1"/>
</dbReference>
<gene>
    <name evidence="6" type="ORF">J27TS8_26260</name>
</gene>